<dbReference type="InterPro" id="IPR021241">
    <property type="entry name" value="CsiV"/>
</dbReference>
<feature type="compositionally biased region" description="Polar residues" evidence="1">
    <location>
        <begin position="137"/>
        <end position="150"/>
    </location>
</feature>
<gene>
    <name evidence="3" type="ORF">NNL38_05615</name>
</gene>
<accession>A0ABY5GHX4</accession>
<reference evidence="3" key="1">
    <citation type="submission" date="2022-07" db="EMBL/GenBank/DDBJ databases">
        <title>Genome sequencing of Photobacterium atrarenae GJH2-4.</title>
        <authorList>
            <person name="Park S.-J."/>
        </authorList>
    </citation>
    <scope>NUCLEOTIDE SEQUENCE</scope>
    <source>
        <strain evidence="3">GJH2-4</strain>
    </source>
</reference>
<protein>
    <submittedName>
        <fullName evidence="3">Peptidoglycan binding protein CsiV</fullName>
    </submittedName>
</protein>
<evidence type="ECO:0000256" key="2">
    <source>
        <dbReference type="SAM" id="SignalP"/>
    </source>
</evidence>
<keyword evidence="2" id="KW-0732">Signal</keyword>
<dbReference type="Proteomes" id="UP001057998">
    <property type="component" value="Chromosome 1"/>
</dbReference>
<feature type="signal peptide" evidence="2">
    <location>
        <begin position="1"/>
        <end position="18"/>
    </location>
</feature>
<organism evidence="3 4">
    <name type="scientific">Photobacterium atrarenae</name>
    <dbReference type="NCBI Taxonomy" id="865757"/>
    <lineage>
        <taxon>Bacteria</taxon>
        <taxon>Pseudomonadati</taxon>
        <taxon>Pseudomonadota</taxon>
        <taxon>Gammaproteobacteria</taxon>
        <taxon>Vibrionales</taxon>
        <taxon>Vibrionaceae</taxon>
        <taxon>Photobacterium</taxon>
    </lineage>
</organism>
<evidence type="ECO:0000313" key="4">
    <source>
        <dbReference type="Proteomes" id="UP001057998"/>
    </source>
</evidence>
<feature type="chain" id="PRO_5047076102" evidence="2">
    <location>
        <begin position="19"/>
        <end position="280"/>
    </location>
</feature>
<name>A0ABY5GHX4_9GAMM</name>
<sequence>MKNLIYLLLLAVSWPSLAARQFDIEVILFKRNIEPAQAGEAWPDQPPPLNLKGTISFDDSERLAAREISVMPAGQYQLTAQYNKLKSHAGFSPLAHFGWRQGDLSKAAAPKFYLTAGRDFSDQYLPDGSSKAALANRQATDAQAPVTNKPVSGIPATAEQASSATETPFAAEPAAPLYELEGQIRVYVQHYLFTEANLDLREPSRREIIVGTEPLDLENELLNEESNVQVGHLQKVEKKVEVEEFLKSYRFEQQRKMRSGETHYFDHPLMGMVVQIRRVE</sequence>
<dbReference type="RefSeq" id="WP_255390043.1">
    <property type="nucleotide sequence ID" value="NZ_CP101508.1"/>
</dbReference>
<proteinExistence type="predicted"/>
<dbReference type="EMBL" id="CP101508">
    <property type="protein sequence ID" value="UTV28724.1"/>
    <property type="molecule type" value="Genomic_DNA"/>
</dbReference>
<dbReference type="Pfam" id="PF10972">
    <property type="entry name" value="CsiV"/>
    <property type="match status" value="1"/>
</dbReference>
<keyword evidence="4" id="KW-1185">Reference proteome</keyword>
<feature type="region of interest" description="Disordered" evidence="1">
    <location>
        <begin position="135"/>
        <end position="168"/>
    </location>
</feature>
<evidence type="ECO:0000256" key="1">
    <source>
        <dbReference type="SAM" id="MobiDB-lite"/>
    </source>
</evidence>
<evidence type="ECO:0000313" key="3">
    <source>
        <dbReference type="EMBL" id="UTV28724.1"/>
    </source>
</evidence>
<feature type="compositionally biased region" description="Low complexity" evidence="1">
    <location>
        <begin position="156"/>
        <end position="168"/>
    </location>
</feature>